<proteinExistence type="predicted"/>
<dbReference type="EMBL" id="CP016033">
    <property type="protein sequence ID" value="ANK13995.1"/>
    <property type="molecule type" value="Genomic_DNA"/>
</dbReference>
<dbReference type="SUPFAM" id="SSF56601">
    <property type="entry name" value="beta-lactamase/transpeptidase-like"/>
    <property type="match status" value="1"/>
</dbReference>
<feature type="domain" description="Beta-lactamase-related" evidence="2">
    <location>
        <begin position="27"/>
        <end position="354"/>
    </location>
</feature>
<evidence type="ECO:0000256" key="1">
    <source>
        <dbReference type="SAM" id="SignalP"/>
    </source>
</evidence>
<evidence type="ECO:0000259" key="2">
    <source>
        <dbReference type="Pfam" id="PF00144"/>
    </source>
</evidence>
<dbReference type="STRING" id="1112.A9D12_01425"/>
<dbReference type="RefSeq" id="WP_068353360.1">
    <property type="nucleotide sequence ID" value="NZ_CP016033.1"/>
</dbReference>
<gene>
    <name evidence="3" type="ORF">A9D12_01425</name>
</gene>
<dbReference type="PANTHER" id="PTHR43283:SF18">
    <property type="match status" value="1"/>
</dbReference>
<reference evidence="3 4" key="1">
    <citation type="submission" date="2016-05" db="EMBL/GenBank/DDBJ databases">
        <title>Compelete Genome Sequence of Bacteriochlorophyll-Synthesizing Bacterium Porphyrobacter neustonensis DSM 9434.</title>
        <authorList>
            <person name="Shi X.-L."/>
            <person name="Wu Y.-H."/>
            <person name="Cheng H."/>
            <person name="Xu L."/>
            <person name="Zhang X.-Q."/>
            <person name="Wang C.-S."/>
            <person name="Xu X.-W."/>
        </authorList>
    </citation>
    <scope>NUCLEOTIDE SEQUENCE [LARGE SCALE GENOMIC DNA]</scope>
    <source>
        <strain evidence="3 4">DSM 9434</strain>
    </source>
</reference>
<organism evidence="3 4">
    <name type="scientific">Erythrobacter neustonensis</name>
    <dbReference type="NCBI Taxonomy" id="1112"/>
    <lineage>
        <taxon>Bacteria</taxon>
        <taxon>Pseudomonadati</taxon>
        <taxon>Pseudomonadota</taxon>
        <taxon>Alphaproteobacteria</taxon>
        <taxon>Sphingomonadales</taxon>
        <taxon>Erythrobacteraceae</taxon>
        <taxon>Erythrobacter/Porphyrobacter group</taxon>
        <taxon>Erythrobacter</taxon>
    </lineage>
</organism>
<keyword evidence="3" id="KW-0378">Hydrolase</keyword>
<dbReference type="InterPro" id="IPR050789">
    <property type="entry name" value="Diverse_Enzym_Activities"/>
</dbReference>
<evidence type="ECO:0000313" key="3">
    <source>
        <dbReference type="EMBL" id="ANK13995.1"/>
    </source>
</evidence>
<sequence length="380" mass="41801">MLRHTPWTVAAFFLAGSAMAQETSTTLDRAAREAMEQTSARGLAVAMIDKGQVVSVRAYGVRNAKGDPLTTGTVMYGASVTKAVFGYLAVQLAAEGRLQLDQPIADLLPDPLPSYGNLDAYGNWGDLASDDRWRLITPRMVLTHSTGFANFAFLEPDGRLRIHFDPGTRYAYSGEGMMLLQFGLERGLGMNIEEELQQRYFQPLGMTRTSLMWRADFATDLADGWDAEGNIQPHDERSRVRAAGSMDTTISDMAQMAAYMVRADGLSPEWRQLYPGGTLPITTKQQFPTMLPDAPEAERPQAKAGWGVITFSGPQGPGWYKGGHNDTTANTLVCLQEGQRCVLILSNDVRAESAFPKLVRIALGETGVPYPWEYPELSEY</sequence>
<dbReference type="InterPro" id="IPR012338">
    <property type="entry name" value="Beta-lactam/transpept-like"/>
</dbReference>
<dbReference type="Pfam" id="PF00144">
    <property type="entry name" value="Beta-lactamase"/>
    <property type="match status" value="1"/>
</dbReference>
<keyword evidence="1" id="KW-0732">Signal</keyword>
<dbReference type="GO" id="GO:0016787">
    <property type="term" value="F:hydrolase activity"/>
    <property type="evidence" value="ECO:0007669"/>
    <property type="project" value="UniProtKB-KW"/>
</dbReference>
<feature type="chain" id="PRO_5008251853" evidence="1">
    <location>
        <begin position="21"/>
        <end position="380"/>
    </location>
</feature>
<dbReference type="KEGG" id="pns:A9D12_01425"/>
<dbReference type="Proteomes" id="UP000078263">
    <property type="component" value="Chromosome"/>
</dbReference>
<dbReference type="InterPro" id="IPR001466">
    <property type="entry name" value="Beta-lactam-related"/>
</dbReference>
<name>A0A192D7A8_9SPHN</name>
<evidence type="ECO:0000313" key="4">
    <source>
        <dbReference type="Proteomes" id="UP000078263"/>
    </source>
</evidence>
<keyword evidence="4" id="KW-1185">Reference proteome</keyword>
<dbReference type="Gene3D" id="3.40.710.10">
    <property type="entry name" value="DD-peptidase/beta-lactamase superfamily"/>
    <property type="match status" value="1"/>
</dbReference>
<dbReference type="PANTHER" id="PTHR43283">
    <property type="entry name" value="BETA-LACTAMASE-RELATED"/>
    <property type="match status" value="1"/>
</dbReference>
<protein>
    <submittedName>
        <fullName evidence="3">Serine hydrolase</fullName>
    </submittedName>
</protein>
<accession>A0A192D7A8</accession>
<dbReference type="AlphaFoldDB" id="A0A192D7A8"/>
<feature type="signal peptide" evidence="1">
    <location>
        <begin position="1"/>
        <end position="20"/>
    </location>
</feature>